<dbReference type="PIRSF" id="PIRSF006173">
    <property type="entry name" value="UCP006173"/>
    <property type="match status" value="1"/>
</dbReference>
<dbReference type="InParanoid" id="A0A371RKD4"/>
<dbReference type="InterPro" id="IPR008228">
    <property type="entry name" value="UCP006173"/>
</dbReference>
<dbReference type="EMBL" id="QUQO01000001">
    <property type="protein sequence ID" value="RFB05922.1"/>
    <property type="molecule type" value="Genomic_DNA"/>
</dbReference>
<dbReference type="RefSeq" id="WP_116392554.1">
    <property type="nucleotide sequence ID" value="NZ_QUQO01000001.1"/>
</dbReference>
<keyword evidence="2" id="KW-1185">Reference proteome</keyword>
<name>A0A371RKD4_9PROT</name>
<accession>A0A371RKD4</accession>
<dbReference type="Pfam" id="PF03692">
    <property type="entry name" value="CxxCxxCC"/>
    <property type="match status" value="1"/>
</dbReference>
<dbReference type="FunCoup" id="A0A371RKD4">
    <property type="interactions" value="24"/>
</dbReference>
<evidence type="ECO:0000313" key="2">
    <source>
        <dbReference type="Proteomes" id="UP000264589"/>
    </source>
</evidence>
<dbReference type="OrthoDB" id="9786855at2"/>
<dbReference type="InterPro" id="IPR005358">
    <property type="entry name" value="Puta_zinc/iron-chelating_dom"/>
</dbReference>
<evidence type="ECO:0000313" key="1">
    <source>
        <dbReference type="EMBL" id="RFB05922.1"/>
    </source>
</evidence>
<comment type="caution">
    <text evidence="1">The sequence shown here is derived from an EMBL/GenBank/DDBJ whole genome shotgun (WGS) entry which is preliminary data.</text>
</comment>
<dbReference type="Proteomes" id="UP000264589">
    <property type="component" value="Unassembled WGS sequence"/>
</dbReference>
<reference evidence="1 2" key="1">
    <citation type="submission" date="2018-08" db="EMBL/GenBank/DDBJ databases">
        <title>Parvularcula sp. SM1705, isolated from surface water of the South Sea China.</title>
        <authorList>
            <person name="Sun L."/>
        </authorList>
    </citation>
    <scope>NUCLEOTIDE SEQUENCE [LARGE SCALE GENOMIC DNA]</scope>
    <source>
        <strain evidence="1 2">SM1705</strain>
    </source>
</reference>
<gene>
    <name evidence="1" type="ORF">DX908_11995</name>
</gene>
<dbReference type="NCBIfam" id="NF003507">
    <property type="entry name" value="PRK05170.2-5"/>
    <property type="match status" value="1"/>
</dbReference>
<proteinExistence type="predicted"/>
<sequence>MTVEKTADAPFWQEKSLAEMSAEEWESLCDGCGKCCLVLLEDEEEGGFAETSLCCWLFDPKTRRCTRYEERKTLVPDCVQVTPENAGALEWMPQSCAYRRLAEGRGLADWHPLISGRPESVVEAGIAVRENLTNERKVRARHLWRYVTGKRDEET</sequence>
<protein>
    <submittedName>
        <fullName evidence="1">YcgN family cysteine cluster protein</fullName>
    </submittedName>
</protein>
<dbReference type="PANTHER" id="PTHR37421:SF1">
    <property type="entry name" value="UPF0260 PROTEIN YCGN"/>
    <property type="match status" value="1"/>
</dbReference>
<dbReference type="PANTHER" id="PTHR37421">
    <property type="entry name" value="UPF0260 PROTEIN YCGN"/>
    <property type="match status" value="1"/>
</dbReference>
<dbReference type="AlphaFoldDB" id="A0A371RKD4"/>
<dbReference type="NCBIfam" id="NF003501">
    <property type="entry name" value="PRK05170.1-5"/>
    <property type="match status" value="1"/>
</dbReference>
<organism evidence="1 2">
    <name type="scientific">Parvularcula marina</name>
    <dbReference type="NCBI Taxonomy" id="2292771"/>
    <lineage>
        <taxon>Bacteria</taxon>
        <taxon>Pseudomonadati</taxon>
        <taxon>Pseudomonadota</taxon>
        <taxon>Alphaproteobacteria</taxon>
        <taxon>Parvularculales</taxon>
        <taxon>Parvularculaceae</taxon>
        <taxon>Parvularcula</taxon>
    </lineage>
</organism>